<name>K4A3N4_SETIT</name>
<keyword evidence="2" id="KW-1185">Reference proteome</keyword>
<dbReference type="InParanoid" id="K4A3N4"/>
<reference evidence="1" key="2">
    <citation type="submission" date="2018-08" db="UniProtKB">
        <authorList>
            <consortium name="EnsemblPlants"/>
        </authorList>
    </citation>
    <scope>IDENTIFICATION</scope>
    <source>
        <strain evidence="1">Yugu1</strain>
    </source>
</reference>
<accession>K4A3N4</accession>
<sequence length="53" mass="6156">MFPRRSIHSGVSNYAQLKRGITPCPGWQHVRYSFMRKCLHLSASVQVNCLKYC</sequence>
<dbReference type="Proteomes" id="UP000004995">
    <property type="component" value="Unassembled WGS sequence"/>
</dbReference>
<dbReference type="HOGENOM" id="CLU_3072256_0_0_1"/>
<organism evidence="1 2">
    <name type="scientific">Setaria italica</name>
    <name type="common">Foxtail millet</name>
    <name type="synonym">Panicum italicum</name>
    <dbReference type="NCBI Taxonomy" id="4555"/>
    <lineage>
        <taxon>Eukaryota</taxon>
        <taxon>Viridiplantae</taxon>
        <taxon>Streptophyta</taxon>
        <taxon>Embryophyta</taxon>
        <taxon>Tracheophyta</taxon>
        <taxon>Spermatophyta</taxon>
        <taxon>Magnoliopsida</taxon>
        <taxon>Liliopsida</taxon>
        <taxon>Poales</taxon>
        <taxon>Poaceae</taxon>
        <taxon>PACMAD clade</taxon>
        <taxon>Panicoideae</taxon>
        <taxon>Panicodae</taxon>
        <taxon>Paniceae</taxon>
        <taxon>Cenchrinae</taxon>
        <taxon>Setaria</taxon>
    </lineage>
</organism>
<evidence type="ECO:0000313" key="1">
    <source>
        <dbReference type="EnsemblPlants" id="KQL24834"/>
    </source>
</evidence>
<dbReference type="Gramene" id="KQL24834">
    <property type="protein sequence ID" value="KQL24834"/>
    <property type="gene ID" value="SETIT_033487mg"/>
</dbReference>
<protein>
    <submittedName>
        <fullName evidence="1">Uncharacterized protein</fullName>
    </submittedName>
</protein>
<dbReference type="EnsemblPlants" id="KQL24834">
    <property type="protein sequence ID" value="KQL24834"/>
    <property type="gene ID" value="SETIT_033487mg"/>
</dbReference>
<dbReference type="EMBL" id="AGNK02001132">
    <property type="status" value="NOT_ANNOTATED_CDS"/>
    <property type="molecule type" value="Genomic_DNA"/>
</dbReference>
<proteinExistence type="predicted"/>
<dbReference type="AlphaFoldDB" id="K4A3N4"/>
<reference evidence="2" key="1">
    <citation type="journal article" date="2012" name="Nat. Biotechnol.">
        <title>Reference genome sequence of the model plant Setaria.</title>
        <authorList>
            <person name="Bennetzen J.L."/>
            <person name="Schmutz J."/>
            <person name="Wang H."/>
            <person name="Percifield R."/>
            <person name="Hawkins J."/>
            <person name="Pontaroli A.C."/>
            <person name="Estep M."/>
            <person name="Feng L."/>
            <person name="Vaughn J.N."/>
            <person name="Grimwood J."/>
            <person name="Jenkins J."/>
            <person name="Barry K."/>
            <person name="Lindquist E."/>
            <person name="Hellsten U."/>
            <person name="Deshpande S."/>
            <person name="Wang X."/>
            <person name="Wu X."/>
            <person name="Mitros T."/>
            <person name="Triplett J."/>
            <person name="Yang X."/>
            <person name="Ye C.Y."/>
            <person name="Mauro-Herrera M."/>
            <person name="Wang L."/>
            <person name="Li P."/>
            <person name="Sharma M."/>
            <person name="Sharma R."/>
            <person name="Ronald P.C."/>
            <person name="Panaud O."/>
            <person name="Kellogg E.A."/>
            <person name="Brutnell T.P."/>
            <person name="Doust A.N."/>
            <person name="Tuskan G.A."/>
            <person name="Rokhsar D."/>
            <person name="Devos K.M."/>
        </authorList>
    </citation>
    <scope>NUCLEOTIDE SEQUENCE [LARGE SCALE GENOMIC DNA]</scope>
    <source>
        <strain evidence="2">cv. Yugu1</strain>
    </source>
</reference>
<evidence type="ECO:0000313" key="2">
    <source>
        <dbReference type="Proteomes" id="UP000004995"/>
    </source>
</evidence>